<dbReference type="InterPro" id="IPR027417">
    <property type="entry name" value="P-loop_NTPase"/>
</dbReference>
<dbReference type="Gene3D" id="3.40.50.300">
    <property type="entry name" value="P-loop containing nucleotide triphosphate hydrolases"/>
    <property type="match status" value="1"/>
</dbReference>
<comment type="caution">
    <text evidence="1">The sequence shown here is derived from an EMBL/GenBank/DDBJ whole genome shotgun (WGS) entry which is preliminary data.</text>
</comment>
<evidence type="ECO:0000313" key="2">
    <source>
        <dbReference type="Proteomes" id="UP001634394"/>
    </source>
</evidence>
<organism evidence="1 2">
    <name type="scientific">Sinanodonta woodiana</name>
    <name type="common">Chinese pond mussel</name>
    <name type="synonym">Anodonta woodiana</name>
    <dbReference type="NCBI Taxonomy" id="1069815"/>
    <lineage>
        <taxon>Eukaryota</taxon>
        <taxon>Metazoa</taxon>
        <taxon>Spiralia</taxon>
        <taxon>Lophotrochozoa</taxon>
        <taxon>Mollusca</taxon>
        <taxon>Bivalvia</taxon>
        <taxon>Autobranchia</taxon>
        <taxon>Heteroconchia</taxon>
        <taxon>Palaeoheterodonta</taxon>
        <taxon>Unionida</taxon>
        <taxon>Unionoidea</taxon>
        <taxon>Unionidae</taxon>
        <taxon>Unioninae</taxon>
        <taxon>Sinanodonta</taxon>
    </lineage>
</organism>
<reference evidence="1 2" key="1">
    <citation type="submission" date="2024-11" db="EMBL/GenBank/DDBJ databases">
        <title>Chromosome-level genome assembly of the freshwater bivalve Anodonta woodiana.</title>
        <authorList>
            <person name="Chen X."/>
        </authorList>
    </citation>
    <scope>NUCLEOTIDE SEQUENCE [LARGE SCALE GENOMIC DNA]</scope>
    <source>
        <strain evidence="1">MN2024</strain>
        <tissue evidence="1">Gills</tissue>
    </source>
</reference>
<evidence type="ECO:0000313" key="1">
    <source>
        <dbReference type="EMBL" id="KAL3872331.1"/>
    </source>
</evidence>
<proteinExistence type="predicted"/>
<dbReference type="Pfam" id="PF13245">
    <property type="entry name" value="AAA_19"/>
    <property type="match status" value="1"/>
</dbReference>
<dbReference type="AlphaFoldDB" id="A0ABD3WEH1"/>
<evidence type="ECO:0008006" key="3">
    <source>
        <dbReference type="Google" id="ProtNLM"/>
    </source>
</evidence>
<keyword evidence="2" id="KW-1185">Reference proteome</keyword>
<dbReference type="Proteomes" id="UP001634394">
    <property type="component" value="Unassembled WGS sequence"/>
</dbReference>
<protein>
    <recommendedName>
        <fullName evidence="3">ATP-dependent DNA helicase</fullName>
    </recommendedName>
</protein>
<accession>A0ABD3WEH1</accession>
<gene>
    <name evidence="1" type="ORF">ACJMK2_040262</name>
</gene>
<dbReference type="SUPFAM" id="SSF52540">
    <property type="entry name" value="P-loop containing nucleoside triphosphate hydrolases"/>
    <property type="match status" value="1"/>
</dbReference>
<dbReference type="EMBL" id="JBJQND010000007">
    <property type="protein sequence ID" value="KAL3872331.1"/>
    <property type="molecule type" value="Genomic_DNA"/>
</dbReference>
<name>A0ABD3WEH1_SINWO</name>
<sequence length="149" mass="16869">MDEQQLLVTKIAEKWHNVLLAGCLGTGKKTYTPSRLFDKLTFRGRRLGLTASTGKAASVLRQHICTDVNVTTIHLFSGIKDGRFSNDDILNLLLFNDDFYKYKCNILNVDVLVIDEVSMLSVIVLCQIEFLFRHVRSSHKPFGGVHMIL</sequence>